<accession>A0ABX7IEV4</accession>
<reference evidence="2 3" key="1">
    <citation type="submission" date="2020-06" db="EMBL/GenBank/DDBJ databases">
        <title>Dyadobacter sandarakinus sp. nov., isolated from the soil of the Arctic Yellow River Station.</title>
        <authorList>
            <person name="Zhang Y."/>
            <person name="Peng F."/>
        </authorList>
    </citation>
    <scope>NUCLEOTIDE SEQUENCE [LARGE SCALE GENOMIC DNA]</scope>
    <source>
        <strain evidence="2 3">Q3-56</strain>
    </source>
</reference>
<evidence type="ECO:0000313" key="3">
    <source>
        <dbReference type="Proteomes" id="UP000612680"/>
    </source>
</evidence>
<gene>
    <name evidence="2" type="ORF">HWI92_23230</name>
</gene>
<name>A0ABX7IEV4_9BACT</name>
<feature type="chain" id="PRO_5046208721" evidence="1">
    <location>
        <begin position="24"/>
        <end position="130"/>
    </location>
</feature>
<keyword evidence="1" id="KW-0732">Signal</keyword>
<keyword evidence="3" id="KW-1185">Reference proteome</keyword>
<protein>
    <submittedName>
        <fullName evidence="2">DUF3244 domain-containing protein</fullName>
    </submittedName>
</protein>
<dbReference type="RefSeq" id="WP_204659778.1">
    <property type="nucleotide sequence ID" value="NZ_CP056775.1"/>
</dbReference>
<evidence type="ECO:0000313" key="2">
    <source>
        <dbReference type="EMBL" id="QRR03618.1"/>
    </source>
</evidence>
<dbReference type="EMBL" id="CP056775">
    <property type="protein sequence ID" value="QRR03618.1"/>
    <property type="molecule type" value="Genomic_DNA"/>
</dbReference>
<evidence type="ECO:0000256" key="1">
    <source>
        <dbReference type="SAM" id="SignalP"/>
    </source>
</evidence>
<organism evidence="2 3">
    <name type="scientific">Dyadobacter sandarakinus</name>
    <dbReference type="NCBI Taxonomy" id="2747268"/>
    <lineage>
        <taxon>Bacteria</taxon>
        <taxon>Pseudomonadati</taxon>
        <taxon>Bacteroidota</taxon>
        <taxon>Cytophagia</taxon>
        <taxon>Cytophagales</taxon>
        <taxon>Spirosomataceae</taxon>
        <taxon>Dyadobacter</taxon>
    </lineage>
</organism>
<feature type="signal peptide" evidence="1">
    <location>
        <begin position="1"/>
        <end position="23"/>
    </location>
</feature>
<proteinExistence type="predicted"/>
<sequence>MKTSIISNLLCAAALSLSLNALAADKKKNNEADAVTYKLDAAIYKVANTSKVKLSVDKNPDTKLRILLKDRTGKVYYSEMFSQKADKYRRVFDLEDMKDGKYYFELYNKQQKLVKEVKIESNMERLISLQ</sequence>
<dbReference type="Proteomes" id="UP000612680">
    <property type="component" value="Chromosome"/>
</dbReference>
<dbReference type="Gene3D" id="2.60.40.3080">
    <property type="match status" value="1"/>
</dbReference>